<evidence type="ECO:0000313" key="2">
    <source>
        <dbReference type="EMBL" id="CAI5797106.1"/>
    </source>
</evidence>
<name>A0AA35LIU2_9SAUR</name>
<feature type="region of interest" description="Disordered" evidence="1">
    <location>
        <begin position="1"/>
        <end position="26"/>
    </location>
</feature>
<feature type="compositionally biased region" description="Pro residues" evidence="1">
    <location>
        <begin position="17"/>
        <end position="26"/>
    </location>
</feature>
<feature type="non-terminal residue" evidence="2">
    <location>
        <position position="1"/>
    </location>
</feature>
<dbReference type="Proteomes" id="UP001178461">
    <property type="component" value="Chromosome 17"/>
</dbReference>
<keyword evidence="3" id="KW-1185">Reference proteome</keyword>
<sequence length="100" mass="10693">GRLVGGACGEGRLEGPPQIPSAGPPFPSWGAYGNSSASACNFACDRWDCSDESHCSWYMSTSEQRAKLPAAPTRLHSPTLSDAASTCELRAWYSMAETDY</sequence>
<accession>A0AA35LIU2</accession>
<dbReference type="EMBL" id="OX395142">
    <property type="protein sequence ID" value="CAI5797106.1"/>
    <property type="molecule type" value="Genomic_DNA"/>
</dbReference>
<evidence type="ECO:0000256" key="1">
    <source>
        <dbReference type="SAM" id="MobiDB-lite"/>
    </source>
</evidence>
<organism evidence="2 3">
    <name type="scientific">Podarcis lilfordi</name>
    <name type="common">Lilford's wall lizard</name>
    <dbReference type="NCBI Taxonomy" id="74358"/>
    <lineage>
        <taxon>Eukaryota</taxon>
        <taxon>Metazoa</taxon>
        <taxon>Chordata</taxon>
        <taxon>Craniata</taxon>
        <taxon>Vertebrata</taxon>
        <taxon>Euteleostomi</taxon>
        <taxon>Lepidosauria</taxon>
        <taxon>Squamata</taxon>
        <taxon>Bifurcata</taxon>
        <taxon>Unidentata</taxon>
        <taxon>Episquamata</taxon>
        <taxon>Laterata</taxon>
        <taxon>Lacertibaenia</taxon>
        <taxon>Lacertidae</taxon>
        <taxon>Podarcis</taxon>
    </lineage>
</organism>
<protein>
    <submittedName>
        <fullName evidence="2">Uncharacterized protein</fullName>
    </submittedName>
</protein>
<proteinExistence type="predicted"/>
<reference evidence="2" key="1">
    <citation type="submission" date="2022-12" db="EMBL/GenBank/DDBJ databases">
        <authorList>
            <person name="Alioto T."/>
            <person name="Alioto T."/>
            <person name="Gomez Garrido J."/>
        </authorList>
    </citation>
    <scope>NUCLEOTIDE SEQUENCE</scope>
</reference>
<gene>
    <name evidence="2" type="ORF">PODLI_1B040309</name>
</gene>
<dbReference type="AlphaFoldDB" id="A0AA35LIU2"/>
<evidence type="ECO:0000313" key="3">
    <source>
        <dbReference type="Proteomes" id="UP001178461"/>
    </source>
</evidence>